<proteinExistence type="predicted"/>
<gene>
    <name evidence="1" type="ORF">EPI10_024584</name>
</gene>
<name>A0A5B6VZ72_9ROSI</name>
<reference evidence="2" key="1">
    <citation type="journal article" date="2019" name="Plant Biotechnol. J.">
        <title>Genome sequencing of the Australian wild diploid species Gossypium australe highlights disease resistance and delayed gland morphogenesis.</title>
        <authorList>
            <person name="Cai Y."/>
            <person name="Cai X."/>
            <person name="Wang Q."/>
            <person name="Wang P."/>
            <person name="Zhang Y."/>
            <person name="Cai C."/>
            <person name="Xu Y."/>
            <person name="Wang K."/>
            <person name="Zhou Z."/>
            <person name="Wang C."/>
            <person name="Geng S."/>
            <person name="Li B."/>
            <person name="Dong Q."/>
            <person name="Hou Y."/>
            <person name="Wang H."/>
            <person name="Ai P."/>
            <person name="Liu Z."/>
            <person name="Yi F."/>
            <person name="Sun M."/>
            <person name="An G."/>
            <person name="Cheng J."/>
            <person name="Zhang Y."/>
            <person name="Shi Q."/>
            <person name="Xie Y."/>
            <person name="Shi X."/>
            <person name="Chang Y."/>
            <person name="Huang F."/>
            <person name="Chen Y."/>
            <person name="Hong S."/>
            <person name="Mi L."/>
            <person name="Sun Q."/>
            <person name="Zhang L."/>
            <person name="Zhou B."/>
            <person name="Peng R."/>
            <person name="Zhang X."/>
            <person name="Liu F."/>
        </authorList>
    </citation>
    <scope>NUCLEOTIDE SEQUENCE [LARGE SCALE GENOMIC DNA]</scope>
    <source>
        <strain evidence="2">cv. PA1801</strain>
    </source>
</reference>
<keyword evidence="2" id="KW-1185">Reference proteome</keyword>
<protein>
    <submittedName>
        <fullName evidence="1">Retrovirus-related Pol polyprotein from transposon 17.6</fullName>
    </submittedName>
</protein>
<evidence type="ECO:0000313" key="2">
    <source>
        <dbReference type="Proteomes" id="UP000325315"/>
    </source>
</evidence>
<evidence type="ECO:0000313" key="1">
    <source>
        <dbReference type="EMBL" id="KAA3474284.1"/>
    </source>
</evidence>
<comment type="caution">
    <text evidence="1">The sequence shown here is derived from an EMBL/GenBank/DDBJ whole genome shotgun (WGS) entry which is preliminary data.</text>
</comment>
<dbReference type="OrthoDB" id="10055717at2759"/>
<dbReference type="Proteomes" id="UP000325315">
    <property type="component" value="Unassembled WGS sequence"/>
</dbReference>
<accession>A0A5B6VZ72</accession>
<dbReference type="EMBL" id="SMMG02000005">
    <property type="protein sequence ID" value="KAA3474284.1"/>
    <property type="molecule type" value="Genomic_DNA"/>
</dbReference>
<organism evidence="1 2">
    <name type="scientific">Gossypium australe</name>
    <dbReference type="NCBI Taxonomy" id="47621"/>
    <lineage>
        <taxon>Eukaryota</taxon>
        <taxon>Viridiplantae</taxon>
        <taxon>Streptophyta</taxon>
        <taxon>Embryophyta</taxon>
        <taxon>Tracheophyta</taxon>
        <taxon>Spermatophyta</taxon>
        <taxon>Magnoliopsida</taxon>
        <taxon>eudicotyledons</taxon>
        <taxon>Gunneridae</taxon>
        <taxon>Pentapetalae</taxon>
        <taxon>rosids</taxon>
        <taxon>malvids</taxon>
        <taxon>Malvales</taxon>
        <taxon>Malvaceae</taxon>
        <taxon>Malvoideae</taxon>
        <taxon>Gossypium</taxon>
    </lineage>
</organism>
<dbReference type="AlphaFoldDB" id="A0A5B6VZ72"/>
<sequence>MANRVYIYTNHSMLKYVMKKKEMNARLMRWVLDRKETKNQVADHLSRLKMDAEEKVSIEINEKFMDKQLFQVEKCWVMQSTHSTPWYVDIVNYLSQGVFPADAHGQGKRKLCMMPRNICGKNHMYSNNVQIN</sequence>